<accession>A0A2V1DQK4</accession>
<name>A0A2V1DQK4_9PLEO</name>
<evidence type="ECO:0000256" key="1">
    <source>
        <dbReference type="SAM" id="Phobius"/>
    </source>
</evidence>
<feature type="transmembrane region" description="Helical" evidence="1">
    <location>
        <begin position="663"/>
        <end position="685"/>
    </location>
</feature>
<evidence type="ECO:0000313" key="2">
    <source>
        <dbReference type="EMBL" id="PVI00457.1"/>
    </source>
</evidence>
<dbReference type="STRING" id="97972.A0A2V1DQK4"/>
<feature type="transmembrane region" description="Helical" evidence="1">
    <location>
        <begin position="782"/>
        <end position="804"/>
    </location>
</feature>
<proteinExistence type="predicted"/>
<reference evidence="2 3" key="1">
    <citation type="journal article" date="2018" name="Sci. Rep.">
        <title>Comparative genomics provides insights into the lifestyle and reveals functional heterogeneity of dark septate endophytic fungi.</title>
        <authorList>
            <person name="Knapp D.G."/>
            <person name="Nemeth J.B."/>
            <person name="Barry K."/>
            <person name="Hainaut M."/>
            <person name="Henrissat B."/>
            <person name="Johnson J."/>
            <person name="Kuo A."/>
            <person name="Lim J.H.P."/>
            <person name="Lipzen A."/>
            <person name="Nolan M."/>
            <person name="Ohm R.A."/>
            <person name="Tamas L."/>
            <person name="Grigoriev I.V."/>
            <person name="Spatafora J.W."/>
            <person name="Nagy L.G."/>
            <person name="Kovacs G.M."/>
        </authorList>
    </citation>
    <scope>NUCLEOTIDE SEQUENCE [LARGE SCALE GENOMIC DNA]</scope>
    <source>
        <strain evidence="2 3">DSE2036</strain>
    </source>
</reference>
<feature type="transmembrane region" description="Helical" evidence="1">
    <location>
        <begin position="894"/>
        <end position="918"/>
    </location>
</feature>
<feature type="transmembrane region" description="Helical" evidence="1">
    <location>
        <begin position="1299"/>
        <end position="1319"/>
    </location>
</feature>
<sequence>MPSLPFALLSASTVLFSSTLASLHLKRYDRTRGYMQQAVPQKDEAVQKAAPGTMYIDLVFVSLTYEAREGIRGNPFRSKERDSHLIEIHCRIDLIYAAHSVICHTRTVENTCRLHEPQSLSIYNMRYSPVLQRTEITVTDNTSSKKTAQWDIKKTFTIDTWRGKSTHHKNSSIESEPRKSWRPPALRPIILILMILVSVALLVTLQLFLIRSNRDQGVIFATSINELPLSRTFIYRYFPTIVAVVYSIFWAWIDLETKRVEPWYRLSREGGSSGKDSLLLTYPFDFAPFVPFRAFKRRHWPVFWASLALVLVTFGLVPVQAGIFTVKRVTRETATMFNVNTSFVPADRQPYGPNLKYHSSAYGIASLNETLPPYMAINYTLAPFSRANVSTPEIDEITGEWTAPTTLYSVGLACEQTTLEPDTFGTFNSSWGCTFTVGLDGNKTRKTNGLGLWSQVKKYSALYAAAYKDTPASYYLDYCPPDRMHTIYAAFQKNKEKEEDPPNNVTAIFCEPKYYAQDVNATVDSKTQRPKRTIPLGPQRELSEEIFNKTMFEKLIATGTPLYQYRGDILPSRDLPKYITQVAETDLSSSQNGDEVIELAITLDKSPLESYLDWMTWGNSLANAYRLLFARTMTDILASGTPKFKQVEGKTVVMVEAVVLQPVFTYIVEGLLAAVSLSALVLLYLSLTRSTGLISDPSTTASIMSLVAESQTLIANFRDLDCCSKDEMVQSVREKSYKLVEDVHGIRIVDESASIDNDTQARQQTGFSKEIKKPVRPTYFKLWMAVLFVGMFVIIAVGLGVVFAQASSNGLIVLGLSLPSRNKIVQNILENYIPTATVMVIEPMWILINRYLCLLQPFEELRKGNAKAKVSIDVKYSTLPPQLVIWKSLRAHHVVLTAVCAMALLSNLLAVAFAGLFYHKTTEVRILKSFQPPFEATFVSINGTIGPSNRRNFVFNESSGAYRGEEGQDQFLIAESNYTGGTPLPAWTDDRLFYVPFKSSLAPNSTATHVEGRSQYEAETTAFGAELKCSVLDQGSYGLSNITAPQGYQHFWVTLSNSDTKVNCINTEPFRVDSSPVKETESELVDCQAGPSAAELVFNMAPVAGINASQIDNDICRSTAILGWLRTSDNSCDISPEEIADRKRSFFVQCKPQLVRGRGTVRVDESGRLQRPVYDRAIERDLSFDEVKANFSNDPINLISQSNRYLFYSWSNPWHNDTVASDFFNYFIRRISNSTRLLDPKTNLPTLEEVQAPLNKTYSTLFAIWLGANQQKLLLKANGSSATAWQIEREERLFLSTPLFGISLGILSAYAVVAIVVYFRRPGQFLPRLPTSIASTIGLFAASTAVHDMRGTSRYGAKERGQHLKALDTRYGYGDYVGVDGNIHVGIEKAPFVRPRHSWGPKTST</sequence>
<feature type="transmembrane region" description="Helical" evidence="1">
    <location>
        <begin position="234"/>
        <end position="253"/>
    </location>
</feature>
<dbReference type="OrthoDB" id="3248909at2759"/>
<keyword evidence="3" id="KW-1185">Reference proteome</keyword>
<dbReference type="InterPro" id="IPR021840">
    <property type="entry name" value="DUF3433"/>
</dbReference>
<keyword evidence="1" id="KW-1133">Transmembrane helix</keyword>
<dbReference type="PANTHER" id="PTHR37544">
    <property type="entry name" value="SPRAY-RELATED"/>
    <property type="match status" value="1"/>
</dbReference>
<dbReference type="PANTHER" id="PTHR37544:SF3">
    <property type="entry name" value="SPRAY"/>
    <property type="match status" value="1"/>
</dbReference>
<gene>
    <name evidence="2" type="ORF">DM02DRAFT_728559</name>
</gene>
<feature type="transmembrane region" description="Helical" evidence="1">
    <location>
        <begin position="188"/>
        <end position="210"/>
    </location>
</feature>
<keyword evidence="1" id="KW-0812">Transmembrane</keyword>
<keyword evidence="1" id="KW-0472">Membrane</keyword>
<organism evidence="2 3">
    <name type="scientific">Periconia macrospinosa</name>
    <dbReference type="NCBI Taxonomy" id="97972"/>
    <lineage>
        <taxon>Eukaryota</taxon>
        <taxon>Fungi</taxon>
        <taxon>Dikarya</taxon>
        <taxon>Ascomycota</taxon>
        <taxon>Pezizomycotina</taxon>
        <taxon>Dothideomycetes</taxon>
        <taxon>Pleosporomycetidae</taxon>
        <taxon>Pleosporales</taxon>
        <taxon>Massarineae</taxon>
        <taxon>Periconiaceae</taxon>
        <taxon>Periconia</taxon>
    </lineage>
</organism>
<dbReference type="Pfam" id="PF11915">
    <property type="entry name" value="DUF3433"/>
    <property type="match status" value="2"/>
</dbReference>
<dbReference type="Proteomes" id="UP000244855">
    <property type="component" value="Unassembled WGS sequence"/>
</dbReference>
<evidence type="ECO:0000313" key="3">
    <source>
        <dbReference type="Proteomes" id="UP000244855"/>
    </source>
</evidence>
<dbReference type="EMBL" id="KZ805373">
    <property type="protein sequence ID" value="PVI00457.1"/>
    <property type="molecule type" value="Genomic_DNA"/>
</dbReference>
<protein>
    <submittedName>
        <fullName evidence="2">Uncharacterized protein</fullName>
    </submittedName>
</protein>
<feature type="transmembrane region" description="Helical" evidence="1">
    <location>
        <begin position="302"/>
        <end position="323"/>
    </location>
</feature>
<feature type="transmembrane region" description="Helical" evidence="1">
    <location>
        <begin position="6"/>
        <end position="25"/>
    </location>
</feature>